<feature type="region of interest" description="Disordered" evidence="1">
    <location>
        <begin position="134"/>
        <end position="215"/>
    </location>
</feature>
<dbReference type="OrthoDB" id="2431547at2759"/>
<evidence type="ECO:0000313" key="2">
    <source>
        <dbReference type="EMBL" id="CDJ47229.1"/>
    </source>
</evidence>
<dbReference type="PROSITE" id="PS00141">
    <property type="entry name" value="ASP_PROTEASE"/>
    <property type="match status" value="1"/>
</dbReference>
<evidence type="ECO:0000313" key="3">
    <source>
        <dbReference type="Proteomes" id="UP000030750"/>
    </source>
</evidence>
<reference evidence="2" key="1">
    <citation type="submission" date="2013-10" db="EMBL/GenBank/DDBJ databases">
        <title>Genomic analysis of the causative agents of coccidiosis in chickens.</title>
        <authorList>
            <person name="Reid A.J."/>
            <person name="Blake D."/>
            <person name="Billington K."/>
            <person name="Browne H."/>
            <person name="Dunn M."/>
            <person name="Hung S."/>
            <person name="Kawahara F."/>
            <person name="Miranda-Saavedra D."/>
            <person name="Mourier T."/>
            <person name="Nagra H."/>
            <person name="Otto T.D."/>
            <person name="Rawlings N."/>
            <person name="Sanchez A."/>
            <person name="Sanders M."/>
            <person name="Subramaniam C."/>
            <person name="Tay Y."/>
            <person name="Dear P."/>
            <person name="Doerig C."/>
            <person name="Gruber A."/>
            <person name="Parkinson J."/>
            <person name="Shirley M."/>
            <person name="Wan K.L."/>
            <person name="Berriman M."/>
            <person name="Tomley F."/>
            <person name="Pain A."/>
        </authorList>
    </citation>
    <scope>NUCLEOTIDE SEQUENCE [LARGE SCALE GENOMIC DNA]</scope>
    <source>
        <strain evidence="2">Houghton</strain>
    </source>
</reference>
<dbReference type="InterPro" id="IPR021109">
    <property type="entry name" value="Peptidase_aspartic_dom_sf"/>
</dbReference>
<name>U6LF83_9EIME</name>
<organism evidence="2 3">
    <name type="scientific">Eimeria brunetti</name>
    <dbReference type="NCBI Taxonomy" id="51314"/>
    <lineage>
        <taxon>Eukaryota</taxon>
        <taxon>Sar</taxon>
        <taxon>Alveolata</taxon>
        <taxon>Apicomplexa</taxon>
        <taxon>Conoidasida</taxon>
        <taxon>Coccidia</taxon>
        <taxon>Eucoccidiorida</taxon>
        <taxon>Eimeriorina</taxon>
        <taxon>Eimeriidae</taxon>
        <taxon>Eimeria</taxon>
    </lineage>
</organism>
<dbReference type="GO" id="GO:0004190">
    <property type="term" value="F:aspartic-type endopeptidase activity"/>
    <property type="evidence" value="ECO:0007669"/>
    <property type="project" value="InterPro"/>
</dbReference>
<proteinExistence type="predicted"/>
<protein>
    <recommendedName>
        <fullName evidence="4">Reverse transcriptase, related</fullName>
    </recommendedName>
</protein>
<reference evidence="2" key="2">
    <citation type="submission" date="2013-10" db="EMBL/GenBank/DDBJ databases">
        <authorList>
            <person name="Aslett M."/>
        </authorList>
    </citation>
    <scope>NUCLEOTIDE SEQUENCE [LARGE SCALE GENOMIC DNA]</scope>
    <source>
        <strain evidence="2">Houghton</strain>
    </source>
</reference>
<evidence type="ECO:0008006" key="4">
    <source>
        <dbReference type="Google" id="ProtNLM"/>
    </source>
</evidence>
<dbReference type="Pfam" id="PF13650">
    <property type="entry name" value="Asp_protease_2"/>
    <property type="match status" value="1"/>
</dbReference>
<sequence>MSLGLGHMPQRPIGFQDGKNMRNFLDLVQIDFVERGLEARQWGEELKRYLMGDALGYWLYLRPQGASIAPDLLVGYYLANLPVEIYREITRGGTRKFADWQEAAAALATTAAPWRDSCEDRLRFQRDLEGAKRRWANGGREPGLQGERGSRENRRNDTTDSRSVQSHAGTTLLIEEGHTRKRDHSSELDGDAAEGDCPQDTGTKEPQWWREHRTQEDTASKGTLCSVGMTAILRVEVAGSQCEALLDTGASRSFISPGRVERLQLKVWRLPEECVLTVANGAQLRIDRVVKGLTTWCGSTRLADFLVGPVPYDLVVGLDWLTNHRVAWYFQSDKLRTYVNGQSCDLPVVRANDVKQRNGSTQGMRQRTPAEEAYDILAKQVADMTREEATALLRPPSKRYKSPSKGKRKAVVAAQIQQATESTACIRHPLQGLYVILALPAMESNVALRLVEEWQGALCCAMVEASPPNLHQQYLKALPPPALPDDEETSPWSTAELEYSQFDTWLTSAEAQATPRAILDV</sequence>
<dbReference type="GO" id="GO:0006508">
    <property type="term" value="P:proteolysis"/>
    <property type="evidence" value="ECO:0007669"/>
    <property type="project" value="InterPro"/>
</dbReference>
<dbReference type="CDD" id="cd00303">
    <property type="entry name" value="retropepsin_like"/>
    <property type="match status" value="1"/>
</dbReference>
<dbReference type="AlphaFoldDB" id="U6LF83"/>
<keyword evidence="3" id="KW-1185">Reference proteome</keyword>
<dbReference type="EMBL" id="HG710656">
    <property type="protein sequence ID" value="CDJ47229.1"/>
    <property type="molecule type" value="Genomic_DNA"/>
</dbReference>
<dbReference type="Proteomes" id="UP000030750">
    <property type="component" value="Unassembled WGS sequence"/>
</dbReference>
<accession>U6LF83</accession>
<gene>
    <name evidence="2" type="ORF">EBH_0015150</name>
</gene>
<dbReference type="Gene3D" id="2.40.70.10">
    <property type="entry name" value="Acid Proteases"/>
    <property type="match status" value="1"/>
</dbReference>
<dbReference type="SUPFAM" id="SSF50630">
    <property type="entry name" value="Acid proteases"/>
    <property type="match status" value="1"/>
</dbReference>
<dbReference type="InterPro" id="IPR001969">
    <property type="entry name" value="Aspartic_peptidase_AS"/>
</dbReference>
<feature type="compositionally biased region" description="Basic and acidic residues" evidence="1">
    <location>
        <begin position="148"/>
        <end position="160"/>
    </location>
</feature>
<dbReference type="VEuPathDB" id="ToxoDB:EBH_0015150"/>
<evidence type="ECO:0000256" key="1">
    <source>
        <dbReference type="SAM" id="MobiDB-lite"/>
    </source>
</evidence>